<dbReference type="EC" id="2.1.1.-" evidence="4"/>
<dbReference type="CDD" id="cd02440">
    <property type="entry name" value="AdoMet_MTases"/>
    <property type="match status" value="1"/>
</dbReference>
<sequence>MQTSPLFDRSTLRARHDRAARRGDPDCLFLLREAAADLADRVRDVKGGFPLAVDLGARGPTLAAALADEPRIGTLVSLAPSAAVAALCPAPVLVADEERLPLADASADLVLSCLALHWVEDLPGALAEVLRILKPGGVFLAVLPGEETLRELRDSMARAELEVEGGVSPRVAPMLTIKDGGALLQRAGFAEPVADRDRISVDYADPLKLIADLRAMGESNALHQRRRAPMRRDTLAAALRAYRDNWSLEDGRVAATFDFVTLTAWKPLDR</sequence>
<dbReference type="Gene3D" id="3.40.50.150">
    <property type="entry name" value="Vaccinia Virus protein VP39"/>
    <property type="match status" value="1"/>
</dbReference>
<keyword evidence="1 4" id="KW-0489">Methyltransferase</keyword>
<dbReference type="GO" id="GO:0032259">
    <property type="term" value="P:methylation"/>
    <property type="evidence" value="ECO:0007669"/>
    <property type="project" value="UniProtKB-KW"/>
</dbReference>
<feature type="domain" description="Methyltransferase type 11" evidence="3">
    <location>
        <begin position="62"/>
        <end position="140"/>
    </location>
</feature>
<evidence type="ECO:0000256" key="1">
    <source>
        <dbReference type="ARBA" id="ARBA00022603"/>
    </source>
</evidence>
<dbReference type="InterPro" id="IPR013216">
    <property type="entry name" value="Methyltransf_11"/>
</dbReference>
<gene>
    <name evidence="4" type="primary">ndufaf</name>
    <name evidence="4" type="ORF">KL86APRO_10174</name>
</gene>
<accession>A0A212IXB5</accession>
<dbReference type="EMBL" id="FLUO01000001">
    <property type="protein sequence ID" value="SBV91814.1"/>
    <property type="molecule type" value="Genomic_DNA"/>
</dbReference>
<dbReference type="GO" id="GO:0008757">
    <property type="term" value="F:S-adenosylmethionine-dependent methyltransferase activity"/>
    <property type="evidence" value="ECO:0007669"/>
    <property type="project" value="InterPro"/>
</dbReference>
<proteinExistence type="predicted"/>
<reference evidence="4" key="1">
    <citation type="submission" date="2016-04" db="EMBL/GenBank/DDBJ databases">
        <authorList>
            <person name="Evans L.H."/>
            <person name="Alamgir A."/>
            <person name="Owens N."/>
            <person name="Weber N.D."/>
            <person name="Virtaneva K."/>
            <person name="Barbian K."/>
            <person name="Babar A."/>
            <person name="Rosenke K."/>
        </authorList>
    </citation>
    <scope>NUCLEOTIDE SEQUENCE</scope>
    <source>
        <strain evidence="4">86</strain>
    </source>
</reference>
<evidence type="ECO:0000256" key="2">
    <source>
        <dbReference type="ARBA" id="ARBA00022679"/>
    </source>
</evidence>
<evidence type="ECO:0000313" key="4">
    <source>
        <dbReference type="EMBL" id="SBV91814.1"/>
    </source>
</evidence>
<dbReference type="AlphaFoldDB" id="A0A212IXB5"/>
<dbReference type="InterPro" id="IPR029063">
    <property type="entry name" value="SAM-dependent_MTases_sf"/>
</dbReference>
<dbReference type="PANTHER" id="PTHR13090:SF1">
    <property type="entry name" value="ARGININE-HYDROXYLASE NDUFAF5, MITOCHONDRIAL"/>
    <property type="match status" value="1"/>
</dbReference>
<dbReference type="SUPFAM" id="SSF53335">
    <property type="entry name" value="S-adenosyl-L-methionine-dependent methyltransferases"/>
    <property type="match status" value="1"/>
</dbReference>
<name>A0A212IXB5_9PROT</name>
<protein>
    <submittedName>
        <fullName evidence="4">NADH dehydrogenase (Ubiquinone) 1 alpha subcomplex assembly factor 5</fullName>
        <ecNumber evidence="4">2.1.1.-</ecNumber>
    </submittedName>
</protein>
<dbReference type="PANTHER" id="PTHR13090">
    <property type="entry name" value="ARGININE-HYDROXYLASE NDUFAF5, MITOCHONDRIAL"/>
    <property type="match status" value="1"/>
</dbReference>
<keyword evidence="2 4" id="KW-0808">Transferase</keyword>
<keyword evidence="4" id="KW-0830">Ubiquinone</keyword>
<dbReference type="Pfam" id="PF08241">
    <property type="entry name" value="Methyltransf_11"/>
    <property type="match status" value="1"/>
</dbReference>
<evidence type="ECO:0000259" key="3">
    <source>
        <dbReference type="Pfam" id="PF08241"/>
    </source>
</evidence>
<dbReference type="InterPro" id="IPR050602">
    <property type="entry name" value="Malonyl-ACP_OMT"/>
</dbReference>
<organism evidence="4">
    <name type="scientific">uncultured Alphaproteobacteria bacterium</name>
    <dbReference type="NCBI Taxonomy" id="91750"/>
    <lineage>
        <taxon>Bacteria</taxon>
        <taxon>Pseudomonadati</taxon>
        <taxon>Pseudomonadota</taxon>
        <taxon>Alphaproteobacteria</taxon>
        <taxon>environmental samples</taxon>
    </lineage>
</organism>